<protein>
    <submittedName>
        <fullName evidence="6">DoxX family protein</fullName>
    </submittedName>
</protein>
<evidence type="ECO:0000256" key="1">
    <source>
        <dbReference type="ARBA" id="ARBA00004141"/>
    </source>
</evidence>
<keyword evidence="7" id="KW-1185">Reference proteome</keyword>
<reference evidence="6 7" key="1">
    <citation type="submission" date="2024-06" db="EMBL/GenBank/DDBJ databases">
        <authorList>
            <person name="Campbell A.G."/>
        </authorList>
    </citation>
    <scope>NUCLEOTIDE SEQUENCE [LARGE SCALE GENOMIC DNA]</scope>
    <source>
        <strain evidence="6 7">EM12</strain>
    </source>
</reference>
<keyword evidence="4 5" id="KW-0472">Membrane</keyword>
<proteinExistence type="predicted"/>
<feature type="transmembrane region" description="Helical" evidence="5">
    <location>
        <begin position="46"/>
        <end position="66"/>
    </location>
</feature>
<comment type="caution">
    <text evidence="6">The sequence shown here is derived from an EMBL/GenBank/DDBJ whole genome shotgun (WGS) entry which is preliminary data.</text>
</comment>
<comment type="subcellular location">
    <subcellularLocation>
        <location evidence="1">Membrane</location>
        <topology evidence="1">Multi-pass membrane protein</topology>
    </subcellularLocation>
</comment>
<gene>
    <name evidence="6" type="ORF">ABS772_07370</name>
</gene>
<evidence type="ECO:0000256" key="2">
    <source>
        <dbReference type="ARBA" id="ARBA00022692"/>
    </source>
</evidence>
<evidence type="ECO:0000313" key="6">
    <source>
        <dbReference type="EMBL" id="MER2249731.1"/>
    </source>
</evidence>
<keyword evidence="2 5" id="KW-0812">Transmembrane</keyword>
<feature type="transmembrane region" description="Helical" evidence="5">
    <location>
        <begin position="73"/>
        <end position="90"/>
    </location>
</feature>
<evidence type="ECO:0000256" key="5">
    <source>
        <dbReference type="SAM" id="Phobius"/>
    </source>
</evidence>
<dbReference type="Proteomes" id="UP001480955">
    <property type="component" value="Unassembled WGS sequence"/>
</dbReference>
<feature type="transmembrane region" description="Helical" evidence="5">
    <location>
        <begin position="12"/>
        <end position="34"/>
    </location>
</feature>
<evidence type="ECO:0000256" key="4">
    <source>
        <dbReference type="ARBA" id="ARBA00023136"/>
    </source>
</evidence>
<dbReference type="InterPro" id="IPR032808">
    <property type="entry name" value="DoxX"/>
</dbReference>
<evidence type="ECO:0000256" key="3">
    <source>
        <dbReference type="ARBA" id="ARBA00022989"/>
    </source>
</evidence>
<sequence length="132" mass="14166">MKKTWSRQRAGSLVLRAMLTIVFTAAAGMKFAAMPFEVAGFERFGYPLWFMYTIGALQLLGAGLLWVRGLTSVGAALLAVLMVGAVGSHWHAGDPVVMAIPALVLSILLIGLAYARRAELAVFIPMISAERS</sequence>
<dbReference type="RefSeq" id="WP_350393370.1">
    <property type="nucleotide sequence ID" value="NZ_JBELQE010000048.1"/>
</dbReference>
<feature type="transmembrane region" description="Helical" evidence="5">
    <location>
        <begin position="96"/>
        <end position="115"/>
    </location>
</feature>
<name>A0ABV1QK61_9HYPH</name>
<dbReference type="Pfam" id="PF13564">
    <property type="entry name" value="DoxX_2"/>
    <property type="match status" value="1"/>
</dbReference>
<organism evidence="6 7">
    <name type="scientific">Methylorubrum podarium</name>
    <dbReference type="NCBI Taxonomy" id="200476"/>
    <lineage>
        <taxon>Bacteria</taxon>
        <taxon>Pseudomonadati</taxon>
        <taxon>Pseudomonadota</taxon>
        <taxon>Alphaproteobacteria</taxon>
        <taxon>Hyphomicrobiales</taxon>
        <taxon>Methylobacteriaceae</taxon>
        <taxon>Methylorubrum</taxon>
    </lineage>
</organism>
<keyword evidence="3 5" id="KW-1133">Transmembrane helix</keyword>
<dbReference type="EMBL" id="JBELQE010000048">
    <property type="protein sequence ID" value="MER2249731.1"/>
    <property type="molecule type" value="Genomic_DNA"/>
</dbReference>
<accession>A0ABV1QK61</accession>
<evidence type="ECO:0000313" key="7">
    <source>
        <dbReference type="Proteomes" id="UP001480955"/>
    </source>
</evidence>